<dbReference type="InterPro" id="IPR008942">
    <property type="entry name" value="ENTH_VHS"/>
</dbReference>
<evidence type="ECO:0000259" key="4">
    <source>
        <dbReference type="PROSITE" id="PS50102"/>
    </source>
</evidence>
<reference evidence="7" key="1">
    <citation type="submission" date="2022-11" db="UniProtKB">
        <authorList>
            <consortium name="WormBaseParasite"/>
        </authorList>
    </citation>
    <scope>IDENTIFICATION</scope>
</reference>
<feature type="compositionally biased region" description="Basic and acidic residues" evidence="3">
    <location>
        <begin position="319"/>
        <end position="329"/>
    </location>
</feature>
<dbReference type="Gene3D" id="3.30.70.330">
    <property type="match status" value="1"/>
</dbReference>
<dbReference type="InterPro" id="IPR051485">
    <property type="entry name" value="SR-CTD_assoc_factor"/>
</dbReference>
<evidence type="ECO:0000256" key="3">
    <source>
        <dbReference type="SAM" id="MobiDB-lite"/>
    </source>
</evidence>
<sequence>MDDPDVLKLQKMLTDIAQSKPPVGKTTIVDVSKAALTAIRHFKHVVHLIEKFILKCKSHHKLYGFYMIDAIVRQAQKKFKHKDVFGPRFAINLRQTLENALTCPTKERPKIVRLLNLWSANNIFEEDILRPLLQHCRASGLDVDAESVEKAVKGEKADMTRYGSGALNISPMKAAAASSAPSNAPTSNPESLIMKLLLSVNSDYDKIFPSNSRAFRKVQDLLNDNVKKHLGSQSKNKIQNILSAGFDYSDDESDHENKTAVDINSIPQEQIDKTTESLFKNSKILEEIRNIYIENGGNDYGSSSKHEDRDRKRKRSRSSSRDKNSDRRREKNRRSKERERSRSHRRRSSSPSRHRDDKRDKERRKLGFPTEPKREHLIIGSRTLWLGRLPQNCTEHQIKTAIEEYGTADGIQIINSRACGYVTMNDRRTAYKIIDKMSNKFEVSRRLVKVGWATGQGLKGDSKLNVFWDSEKGLSEIPWSSLPSKIGHLFEGGYVDLDTLPPKFRDMYDEKGRLIKAKSPERNSEQPQQPNLSHVPLPPPEKPVINIQPQIPPPTAVPPPMSLPNFQPGMLPPGMNLQGVENKDVNFGILMAAVANGNNNQPGILGAPPTINPAILNTLNAMNVRTQLANLNQPPFPRHEGPLPDQQAAFQQFRGATPQGSFGNEFNNPGGFINSPRTFTPQIRGGFNSNNGFALPDMSNPPPNMGERPPMHFNVPPPGLPLNFSVPPPNLNPTQSEHQEEPMDIASPDGPPGV</sequence>
<dbReference type="Gene3D" id="1.25.40.90">
    <property type="match status" value="1"/>
</dbReference>
<dbReference type="PANTHER" id="PTHR23140:SF4">
    <property type="entry name" value="PROTEIN CBR-NRD-1"/>
    <property type="match status" value="1"/>
</dbReference>
<dbReference type="Pfam" id="PF00076">
    <property type="entry name" value="RRM_1"/>
    <property type="match status" value="1"/>
</dbReference>
<proteinExistence type="predicted"/>
<dbReference type="Pfam" id="PF04818">
    <property type="entry name" value="CID"/>
    <property type="match status" value="1"/>
</dbReference>
<feature type="region of interest" description="Disordered" evidence="3">
    <location>
        <begin position="295"/>
        <end position="373"/>
    </location>
</feature>
<dbReference type="WBParaSite" id="PSU_v2.g1708.t1">
    <property type="protein sequence ID" value="PSU_v2.g1708.t1"/>
    <property type="gene ID" value="PSU_v2.g1708"/>
</dbReference>
<feature type="compositionally biased region" description="Basic and acidic residues" evidence="3">
    <location>
        <begin position="353"/>
        <end position="373"/>
    </location>
</feature>
<name>A0A914YCR6_9BILA</name>
<evidence type="ECO:0000256" key="2">
    <source>
        <dbReference type="PROSITE-ProRule" id="PRU00176"/>
    </source>
</evidence>
<keyword evidence="6" id="KW-1185">Reference proteome</keyword>
<dbReference type="SUPFAM" id="SSF48464">
    <property type="entry name" value="ENTH/VHS domain"/>
    <property type="match status" value="1"/>
</dbReference>
<evidence type="ECO:0000313" key="6">
    <source>
        <dbReference type="Proteomes" id="UP000887577"/>
    </source>
</evidence>
<dbReference type="PROSITE" id="PS51391">
    <property type="entry name" value="CID"/>
    <property type="match status" value="1"/>
</dbReference>
<dbReference type="InterPro" id="IPR006569">
    <property type="entry name" value="CID_dom"/>
</dbReference>
<dbReference type="GO" id="GO:0005634">
    <property type="term" value="C:nucleus"/>
    <property type="evidence" value="ECO:0007669"/>
    <property type="project" value="TreeGrafter"/>
</dbReference>
<dbReference type="SMART" id="SM00582">
    <property type="entry name" value="RPR"/>
    <property type="match status" value="1"/>
</dbReference>
<keyword evidence="1 2" id="KW-0694">RNA-binding</keyword>
<evidence type="ECO:0000313" key="7">
    <source>
        <dbReference type="WBParaSite" id="PSU_v2.g1708.t1"/>
    </source>
</evidence>
<dbReference type="SMART" id="SM00360">
    <property type="entry name" value="RRM"/>
    <property type="match status" value="1"/>
</dbReference>
<feature type="region of interest" description="Disordered" evidence="3">
    <location>
        <begin position="518"/>
        <end position="541"/>
    </location>
</feature>
<protein>
    <submittedName>
        <fullName evidence="7">Uncharacterized protein</fullName>
    </submittedName>
</protein>
<evidence type="ECO:0000259" key="5">
    <source>
        <dbReference type="PROSITE" id="PS51391"/>
    </source>
</evidence>
<dbReference type="AlphaFoldDB" id="A0A914YCR6"/>
<dbReference type="InterPro" id="IPR000504">
    <property type="entry name" value="RRM_dom"/>
</dbReference>
<dbReference type="PROSITE" id="PS50102">
    <property type="entry name" value="RRM"/>
    <property type="match status" value="1"/>
</dbReference>
<feature type="region of interest" description="Disordered" evidence="3">
    <location>
        <begin position="716"/>
        <end position="754"/>
    </location>
</feature>
<dbReference type="GO" id="GO:0003723">
    <property type="term" value="F:RNA binding"/>
    <property type="evidence" value="ECO:0007669"/>
    <property type="project" value="UniProtKB-UniRule"/>
</dbReference>
<organism evidence="6 7">
    <name type="scientific">Panagrolaimus superbus</name>
    <dbReference type="NCBI Taxonomy" id="310955"/>
    <lineage>
        <taxon>Eukaryota</taxon>
        <taxon>Metazoa</taxon>
        <taxon>Ecdysozoa</taxon>
        <taxon>Nematoda</taxon>
        <taxon>Chromadorea</taxon>
        <taxon>Rhabditida</taxon>
        <taxon>Tylenchina</taxon>
        <taxon>Panagrolaimomorpha</taxon>
        <taxon>Panagrolaimoidea</taxon>
        <taxon>Panagrolaimidae</taxon>
        <taxon>Panagrolaimus</taxon>
    </lineage>
</organism>
<feature type="compositionally biased region" description="Pro residues" evidence="3">
    <location>
        <begin position="716"/>
        <end position="731"/>
    </location>
</feature>
<feature type="domain" description="RRM" evidence="4">
    <location>
        <begin position="382"/>
        <end position="455"/>
    </location>
</feature>
<dbReference type="SUPFAM" id="SSF54928">
    <property type="entry name" value="RNA-binding domain, RBD"/>
    <property type="match status" value="1"/>
</dbReference>
<evidence type="ECO:0000256" key="1">
    <source>
        <dbReference type="ARBA" id="ARBA00022884"/>
    </source>
</evidence>
<feature type="domain" description="CID" evidence="5">
    <location>
        <begin position="1"/>
        <end position="140"/>
    </location>
</feature>
<dbReference type="CDD" id="cd16983">
    <property type="entry name" value="CID_SCAF8_like"/>
    <property type="match status" value="1"/>
</dbReference>
<dbReference type="PANTHER" id="PTHR23140">
    <property type="entry name" value="RNA PROCESSING PROTEIN LD23810P"/>
    <property type="match status" value="1"/>
</dbReference>
<dbReference type="InterPro" id="IPR035979">
    <property type="entry name" value="RBD_domain_sf"/>
</dbReference>
<accession>A0A914YCR6</accession>
<dbReference type="InterPro" id="IPR012677">
    <property type="entry name" value="Nucleotide-bd_a/b_plait_sf"/>
</dbReference>
<dbReference type="Proteomes" id="UP000887577">
    <property type="component" value="Unplaced"/>
</dbReference>
<feature type="compositionally biased region" description="Basic residues" evidence="3">
    <location>
        <begin position="330"/>
        <end position="348"/>
    </location>
</feature>